<dbReference type="Gene3D" id="3.20.180.10">
    <property type="entry name" value="PNP-oxidase-like"/>
    <property type="match status" value="1"/>
</dbReference>
<proteinExistence type="predicted"/>
<evidence type="ECO:0000313" key="1">
    <source>
        <dbReference type="EMBL" id="GGM85717.1"/>
    </source>
</evidence>
<dbReference type="RefSeq" id="WP_190257583.1">
    <property type="nucleotide sequence ID" value="NZ_BMPI01000103.1"/>
</dbReference>
<accession>A0A917UEM9</accession>
<name>A0A917UEM9_9ACTN</name>
<dbReference type="AlphaFoldDB" id="A0A917UEM9"/>
<evidence type="ECO:0008006" key="3">
    <source>
        <dbReference type="Google" id="ProtNLM"/>
    </source>
</evidence>
<organism evidence="1 2">
    <name type="scientific">Dactylosporangium sucinum</name>
    <dbReference type="NCBI Taxonomy" id="1424081"/>
    <lineage>
        <taxon>Bacteria</taxon>
        <taxon>Bacillati</taxon>
        <taxon>Actinomycetota</taxon>
        <taxon>Actinomycetes</taxon>
        <taxon>Micromonosporales</taxon>
        <taxon>Micromonosporaceae</taxon>
        <taxon>Dactylosporangium</taxon>
    </lineage>
</organism>
<keyword evidence="2" id="KW-1185">Reference proteome</keyword>
<sequence>MSGIKLPTAAERLRSLLAAASSLTLHVPGHRCDLVGRHRIDQAGRIVLELPDDSHAAHLVRAEPDLASALELTDLAATPVVATGTGRVRARATFSGWLTPTASDAGELLAVMELGAAALQDPAFGPDEVDVEPAEFAAARPDPLAEHEADLLCHLLSAHPDAVERLSRLIPPHHLHGVRRILPVRMDRFGLVLRLEFASRARDVQLAFTTPVRHVTEAGDRMQDLLARARCCRHGH</sequence>
<reference evidence="1" key="2">
    <citation type="submission" date="2020-09" db="EMBL/GenBank/DDBJ databases">
        <authorList>
            <person name="Sun Q."/>
            <person name="Ohkuma M."/>
        </authorList>
    </citation>
    <scope>NUCLEOTIDE SEQUENCE</scope>
    <source>
        <strain evidence="1">JCM 19831</strain>
    </source>
</reference>
<comment type="caution">
    <text evidence="1">The sequence shown here is derived from an EMBL/GenBank/DDBJ whole genome shotgun (WGS) entry which is preliminary data.</text>
</comment>
<dbReference type="InterPro" id="IPR037119">
    <property type="entry name" value="Haem_oxidase_HugZ-like_sf"/>
</dbReference>
<gene>
    <name evidence="1" type="ORF">GCM10007977_104430</name>
</gene>
<dbReference type="SUPFAM" id="SSF50475">
    <property type="entry name" value="FMN-binding split barrel"/>
    <property type="match status" value="1"/>
</dbReference>
<dbReference type="Proteomes" id="UP000642070">
    <property type="component" value="Unassembled WGS sequence"/>
</dbReference>
<evidence type="ECO:0000313" key="2">
    <source>
        <dbReference type="Proteomes" id="UP000642070"/>
    </source>
</evidence>
<protein>
    <recommendedName>
        <fullName evidence="3">DUF2470 domain-containing protein</fullName>
    </recommendedName>
</protein>
<reference evidence="1" key="1">
    <citation type="journal article" date="2014" name="Int. J. Syst. Evol. Microbiol.">
        <title>Complete genome sequence of Corynebacterium casei LMG S-19264T (=DSM 44701T), isolated from a smear-ripened cheese.</title>
        <authorList>
            <consortium name="US DOE Joint Genome Institute (JGI-PGF)"/>
            <person name="Walter F."/>
            <person name="Albersmeier A."/>
            <person name="Kalinowski J."/>
            <person name="Ruckert C."/>
        </authorList>
    </citation>
    <scope>NUCLEOTIDE SEQUENCE</scope>
    <source>
        <strain evidence="1">JCM 19831</strain>
    </source>
</reference>
<dbReference type="EMBL" id="BMPI01000103">
    <property type="protein sequence ID" value="GGM85717.1"/>
    <property type="molecule type" value="Genomic_DNA"/>
</dbReference>